<protein>
    <recommendedName>
        <fullName evidence="2">Ice-binding protein C-terminal domain-containing protein</fullName>
    </recommendedName>
</protein>
<organism evidence="4">
    <name type="scientific">marine sediment metagenome</name>
    <dbReference type="NCBI Taxonomy" id="412755"/>
    <lineage>
        <taxon>unclassified sequences</taxon>
        <taxon>metagenomes</taxon>
        <taxon>ecological metagenomes</taxon>
    </lineage>
</organism>
<evidence type="ECO:0000313" key="3">
    <source>
        <dbReference type="EMBL" id="KKM02169.1"/>
    </source>
</evidence>
<dbReference type="InterPro" id="IPR013424">
    <property type="entry name" value="Ice-binding_C"/>
</dbReference>
<evidence type="ECO:0000313" key="4">
    <source>
        <dbReference type="EMBL" id="KKM02312.1"/>
    </source>
</evidence>
<dbReference type="EMBL" id="LAZR01017006">
    <property type="protein sequence ID" value="KKM02169.1"/>
    <property type="molecule type" value="Genomic_DNA"/>
</dbReference>
<dbReference type="NCBIfam" id="TIGR02595">
    <property type="entry name" value="PEP_CTERM"/>
    <property type="match status" value="1"/>
</dbReference>
<name>A0A0F9HGL3_9ZZZZ</name>
<keyword evidence="1" id="KW-0812">Transmembrane</keyword>
<comment type="caution">
    <text evidence="4">The sequence shown here is derived from an EMBL/GenBank/DDBJ whole genome shotgun (WGS) entry which is preliminary data.</text>
</comment>
<dbReference type="AlphaFoldDB" id="A0A0F9HGL3"/>
<dbReference type="EMBL" id="LAZR01016969">
    <property type="protein sequence ID" value="KKM02312.1"/>
    <property type="molecule type" value="Genomic_DNA"/>
</dbReference>
<sequence>MRRVILCAVVVMIADTGRADFILSGSEHLEVDSLHDVGILYDSSTANVVAGGRIASVYVNDAGGLINSGGAIAWLRAYDTGSVEFSAGTFNKLDAYETSNVVISGGELYGSLSAYDGSSVIISGGELGSLSVEDNSTAEVSGGVVSILAGLETSIVTFRGYDFRATAGLRLENDTVLGTGILTGKWFDKTPWIVDIRQNRATIRVVPEPSTLALLAMGAIGLLSYVWRQQKRRAF</sequence>
<feature type="transmembrane region" description="Helical" evidence="1">
    <location>
        <begin position="210"/>
        <end position="227"/>
    </location>
</feature>
<feature type="domain" description="Ice-binding protein C-terminal" evidence="2">
    <location>
        <begin position="206"/>
        <end position="228"/>
    </location>
</feature>
<evidence type="ECO:0000259" key="2">
    <source>
        <dbReference type="Pfam" id="PF07589"/>
    </source>
</evidence>
<reference evidence="4" key="1">
    <citation type="journal article" date="2015" name="Nature">
        <title>Complex archaea that bridge the gap between prokaryotes and eukaryotes.</title>
        <authorList>
            <person name="Spang A."/>
            <person name="Saw J.H."/>
            <person name="Jorgensen S.L."/>
            <person name="Zaremba-Niedzwiedzka K."/>
            <person name="Martijn J."/>
            <person name="Lind A.E."/>
            <person name="van Eijk R."/>
            <person name="Schleper C."/>
            <person name="Guy L."/>
            <person name="Ettema T.J."/>
        </authorList>
    </citation>
    <scope>NUCLEOTIDE SEQUENCE</scope>
</reference>
<keyword evidence="1" id="KW-1133">Transmembrane helix</keyword>
<gene>
    <name evidence="4" type="ORF">LCGC14_1785700</name>
    <name evidence="3" type="ORF">LCGC14_1787110</name>
</gene>
<proteinExistence type="predicted"/>
<dbReference type="Pfam" id="PF07589">
    <property type="entry name" value="PEP-CTERM"/>
    <property type="match status" value="1"/>
</dbReference>
<keyword evidence="1" id="KW-0472">Membrane</keyword>
<evidence type="ECO:0000256" key="1">
    <source>
        <dbReference type="SAM" id="Phobius"/>
    </source>
</evidence>
<accession>A0A0F9HGL3</accession>